<evidence type="ECO:0000256" key="7">
    <source>
        <dbReference type="ARBA" id="ARBA00023310"/>
    </source>
</evidence>
<dbReference type="GO" id="GO:0016020">
    <property type="term" value="C:membrane"/>
    <property type="evidence" value="ECO:0007669"/>
    <property type="project" value="UniProtKB-SubCell"/>
</dbReference>
<dbReference type="SUPFAM" id="SSF47928">
    <property type="entry name" value="N-terminal domain of the delta subunit of the F1F0-ATP synthase"/>
    <property type="match status" value="1"/>
</dbReference>
<dbReference type="VEuPathDB" id="TriTrypDB:TcIL3000_10_6900"/>
<keyword evidence="6" id="KW-0472">Membrane</keyword>
<dbReference type="GO" id="GO:0046933">
    <property type="term" value="F:proton-transporting ATP synthase activity, rotational mechanism"/>
    <property type="evidence" value="ECO:0007669"/>
    <property type="project" value="InterPro"/>
</dbReference>
<evidence type="ECO:0000256" key="2">
    <source>
        <dbReference type="ARBA" id="ARBA00007046"/>
    </source>
</evidence>
<evidence type="ECO:0000256" key="5">
    <source>
        <dbReference type="ARBA" id="ARBA00023065"/>
    </source>
</evidence>
<organism evidence="8">
    <name type="scientific">Trypanosoma congolense (strain IL3000)</name>
    <dbReference type="NCBI Taxonomy" id="1068625"/>
    <lineage>
        <taxon>Eukaryota</taxon>
        <taxon>Discoba</taxon>
        <taxon>Euglenozoa</taxon>
        <taxon>Kinetoplastea</taxon>
        <taxon>Metakinetoplastina</taxon>
        <taxon>Trypanosomatida</taxon>
        <taxon>Trypanosomatidae</taxon>
        <taxon>Trypanosoma</taxon>
        <taxon>Nannomonas</taxon>
    </lineage>
</organism>
<reference evidence="8" key="1">
    <citation type="journal article" date="2012" name="Proc. Natl. Acad. Sci. U.S.A.">
        <title>Antigenic diversity is generated by distinct evolutionary mechanisms in African trypanosome species.</title>
        <authorList>
            <person name="Jackson A.P."/>
            <person name="Berry A."/>
            <person name="Aslett M."/>
            <person name="Allison H.C."/>
            <person name="Burton P."/>
            <person name="Vavrova-Anderson J."/>
            <person name="Brown R."/>
            <person name="Browne H."/>
            <person name="Corton N."/>
            <person name="Hauser H."/>
            <person name="Gamble J."/>
            <person name="Gilderthorp R."/>
            <person name="Marcello L."/>
            <person name="McQuillan J."/>
            <person name="Otto T.D."/>
            <person name="Quail M.A."/>
            <person name="Sanders M.J."/>
            <person name="van Tonder A."/>
            <person name="Ginger M.L."/>
            <person name="Field M.C."/>
            <person name="Barry J.D."/>
            <person name="Hertz-Fowler C."/>
            <person name="Berriman M."/>
        </authorList>
    </citation>
    <scope>NUCLEOTIDE SEQUENCE</scope>
    <source>
        <strain evidence="8">IL3000</strain>
    </source>
</reference>
<name>G0UX00_TRYCI</name>
<evidence type="ECO:0000256" key="4">
    <source>
        <dbReference type="ARBA" id="ARBA00022781"/>
    </source>
</evidence>
<accession>G0UX00</accession>
<dbReference type="PANTHER" id="PTHR11910">
    <property type="entry name" value="ATP SYNTHASE DELTA CHAIN"/>
    <property type="match status" value="1"/>
</dbReference>
<protein>
    <submittedName>
        <fullName evidence="8">Uncharacterized protein</fullName>
    </submittedName>
</protein>
<evidence type="ECO:0000313" key="8">
    <source>
        <dbReference type="EMBL" id="CCC93917.1"/>
    </source>
</evidence>
<comment type="subcellular location">
    <subcellularLocation>
        <location evidence="1">Membrane</location>
    </subcellularLocation>
</comment>
<gene>
    <name evidence="8" type="ORF">TCIL3000_10_6900</name>
</gene>
<comment type="similarity">
    <text evidence="2">Belongs to the ATPase delta chain family.</text>
</comment>
<proteinExistence type="inferred from homology"/>
<sequence>MTVLVINRQGHCIGMFRRISSSSIAVAVARFYTPPEGLKKLYASAFENAEYPLNIVPSDSVLFAKFLYKAAEEKDNFDTILSDFQKIAVASAKLPVFWERTAVIEKIPEFKQLSDPTFFTLVWMQNNGMLDLIQEVAEVYETYVNARQKKAVAKVFVPLGGENNVEEAKRVAEEVHKGLKELAGHTLVLKTVVDRTIVKGFAVELAGHYVNRAEGHKKQVSLSDEVDYTNIPTPKPQRTLWDDNIETEVLRKYLDSLSQYDMEEAKYGV</sequence>
<dbReference type="InterPro" id="IPR026015">
    <property type="entry name" value="ATP_synth_OSCP/delta_N_sf"/>
</dbReference>
<dbReference type="Pfam" id="PF00213">
    <property type="entry name" value="OSCP"/>
    <property type="match status" value="1"/>
</dbReference>
<dbReference type="EMBL" id="HE575323">
    <property type="protein sequence ID" value="CCC93917.1"/>
    <property type="molecule type" value="Genomic_DNA"/>
</dbReference>
<keyword evidence="4" id="KW-0375">Hydrogen ion transport</keyword>
<evidence type="ECO:0000256" key="3">
    <source>
        <dbReference type="ARBA" id="ARBA00022448"/>
    </source>
</evidence>
<keyword evidence="5" id="KW-0406">Ion transport</keyword>
<dbReference type="InterPro" id="IPR000711">
    <property type="entry name" value="ATPase_OSCP/dsu"/>
</dbReference>
<keyword evidence="7" id="KW-0066">ATP synthesis</keyword>
<dbReference type="AlphaFoldDB" id="G0UX00"/>
<evidence type="ECO:0000256" key="1">
    <source>
        <dbReference type="ARBA" id="ARBA00004370"/>
    </source>
</evidence>
<keyword evidence="3" id="KW-0813">Transport</keyword>
<evidence type="ECO:0000256" key="6">
    <source>
        <dbReference type="ARBA" id="ARBA00023136"/>
    </source>
</evidence>